<keyword evidence="7" id="KW-1185">Reference proteome</keyword>
<feature type="domain" description="Histidine kinase" evidence="4">
    <location>
        <begin position="324"/>
        <end position="522"/>
    </location>
</feature>
<protein>
    <submittedName>
        <fullName evidence="6">PAS domain-containing protein</fullName>
    </submittedName>
</protein>
<dbReference type="Proteomes" id="UP001293718">
    <property type="component" value="Unassembled WGS sequence"/>
</dbReference>
<dbReference type="InterPro" id="IPR013656">
    <property type="entry name" value="PAS_4"/>
</dbReference>
<evidence type="ECO:0000259" key="4">
    <source>
        <dbReference type="PROSITE" id="PS50109"/>
    </source>
</evidence>
<dbReference type="InterPro" id="IPR000700">
    <property type="entry name" value="PAS-assoc_C"/>
</dbReference>
<dbReference type="InterPro" id="IPR013655">
    <property type="entry name" value="PAS_fold_3"/>
</dbReference>
<accession>A0ABU5IHZ1</accession>
<dbReference type="PROSITE" id="PS50113">
    <property type="entry name" value="PAC"/>
    <property type="match status" value="2"/>
</dbReference>
<gene>
    <name evidence="6" type="ORF">SM757_19430</name>
</gene>
<dbReference type="Gene3D" id="2.10.70.100">
    <property type="match status" value="1"/>
</dbReference>
<dbReference type="Pfam" id="PF08447">
    <property type="entry name" value="PAS_3"/>
    <property type="match status" value="1"/>
</dbReference>
<evidence type="ECO:0000313" key="6">
    <source>
        <dbReference type="EMBL" id="MDZ5458756.1"/>
    </source>
</evidence>
<sequence>MATQYSLDNEQAWPFAKGEMANLVRTHDWAATPLGPLAQWPASLCTAVHIVLAHPFPTIVLWGRELIQVYNDPYRELMGVKHPAGLGQPTRECWPEVWHINGPIYERVWKGDSVSMEDALFPIQRSGMLEDAWFTISYSPVYDEAGRVAGIFLTIIETTRRVRAERALRENVERQRLAVAVGELATWDWDLRTQRVIWSDEHYRMEGYTVGEIQPSYEAWMARVHPDDRAGTEAALQRSMQGRCSYEHDFRTLHPDGSVHWLSARGHFFYDAYGQPVRMIGVMRDVTEQRRAHELLEQRVAERTYALRQLLLHMETLQDDERRRIARELHDGLGQYLSSMALSVGSLRHAAAPPRDALDRLHDLMQQLDRELDRIIFILRPTALEDCGLAEGVAAYVQTWSELTGVDADVEARGLDDGQRLPPQVEAAVFRVVQEALTNVAKYAHASRASVSLERRRRQLVGSVEDDGRGFSLEEAAQPVAGRAKWGLVGMQERIEALGGSFAIESQPGGGTTVLWRLPLGEGEGG</sequence>
<feature type="domain" description="PAC" evidence="5">
    <location>
        <begin position="246"/>
        <end position="298"/>
    </location>
</feature>
<dbReference type="Pfam" id="PF08448">
    <property type="entry name" value="PAS_4"/>
    <property type="match status" value="1"/>
</dbReference>
<dbReference type="SMART" id="SM00086">
    <property type="entry name" value="PAC"/>
    <property type="match status" value="2"/>
</dbReference>
<feature type="domain" description="PAC" evidence="5">
    <location>
        <begin position="117"/>
        <end position="170"/>
    </location>
</feature>
<dbReference type="InterPro" id="IPR005467">
    <property type="entry name" value="His_kinase_dom"/>
</dbReference>
<evidence type="ECO:0000259" key="5">
    <source>
        <dbReference type="PROSITE" id="PS50113"/>
    </source>
</evidence>
<dbReference type="CDD" id="cd00130">
    <property type="entry name" value="PAS"/>
    <property type="match status" value="1"/>
</dbReference>
<dbReference type="InterPro" id="IPR000014">
    <property type="entry name" value="PAS"/>
</dbReference>
<dbReference type="Gene3D" id="3.30.450.20">
    <property type="entry name" value="PAS domain"/>
    <property type="match status" value="2"/>
</dbReference>
<keyword evidence="3" id="KW-0902">Two-component regulatory system</keyword>
<keyword evidence="1" id="KW-0808">Transferase</keyword>
<dbReference type="SUPFAM" id="SSF55874">
    <property type="entry name" value="ATPase domain of HSP90 chaperone/DNA topoisomerase II/histidine kinase"/>
    <property type="match status" value="1"/>
</dbReference>
<dbReference type="InterPro" id="IPR050482">
    <property type="entry name" value="Sensor_HK_TwoCompSys"/>
</dbReference>
<evidence type="ECO:0000256" key="3">
    <source>
        <dbReference type="ARBA" id="ARBA00023012"/>
    </source>
</evidence>
<dbReference type="CDD" id="cd16917">
    <property type="entry name" value="HATPase_UhpB-NarQ-NarX-like"/>
    <property type="match status" value="1"/>
</dbReference>
<dbReference type="Pfam" id="PF02518">
    <property type="entry name" value="HATPase_c"/>
    <property type="match status" value="1"/>
</dbReference>
<keyword evidence="2" id="KW-0418">Kinase</keyword>
<dbReference type="SUPFAM" id="SSF55785">
    <property type="entry name" value="PYP-like sensor domain (PAS domain)"/>
    <property type="match status" value="2"/>
</dbReference>
<dbReference type="InterPro" id="IPR011712">
    <property type="entry name" value="Sig_transdc_His_kin_sub3_dim/P"/>
</dbReference>
<dbReference type="Pfam" id="PF07730">
    <property type="entry name" value="HisKA_3"/>
    <property type="match status" value="1"/>
</dbReference>
<dbReference type="InterPro" id="IPR003594">
    <property type="entry name" value="HATPase_dom"/>
</dbReference>
<evidence type="ECO:0000256" key="2">
    <source>
        <dbReference type="ARBA" id="ARBA00022777"/>
    </source>
</evidence>
<dbReference type="InterPro" id="IPR036890">
    <property type="entry name" value="HATPase_C_sf"/>
</dbReference>
<dbReference type="InterPro" id="IPR035965">
    <property type="entry name" value="PAS-like_dom_sf"/>
</dbReference>
<dbReference type="SMART" id="SM00387">
    <property type="entry name" value="HATPase_c"/>
    <property type="match status" value="1"/>
</dbReference>
<dbReference type="EMBL" id="JAXOJX010000034">
    <property type="protein sequence ID" value="MDZ5458756.1"/>
    <property type="molecule type" value="Genomic_DNA"/>
</dbReference>
<evidence type="ECO:0000313" key="7">
    <source>
        <dbReference type="Proteomes" id="UP001293718"/>
    </source>
</evidence>
<organism evidence="6 7">
    <name type="scientific">Azohydromonas lata</name>
    <dbReference type="NCBI Taxonomy" id="45677"/>
    <lineage>
        <taxon>Bacteria</taxon>
        <taxon>Pseudomonadati</taxon>
        <taxon>Pseudomonadota</taxon>
        <taxon>Betaproteobacteria</taxon>
        <taxon>Burkholderiales</taxon>
        <taxon>Sphaerotilaceae</taxon>
        <taxon>Azohydromonas</taxon>
    </lineage>
</organism>
<dbReference type="InterPro" id="IPR001610">
    <property type="entry name" value="PAC"/>
</dbReference>
<name>A0ABU5IHZ1_9BURK</name>
<dbReference type="RefSeq" id="WP_322466753.1">
    <property type="nucleotide sequence ID" value="NZ_JAXOJX010000034.1"/>
</dbReference>
<dbReference type="Gene3D" id="1.20.5.1930">
    <property type="match status" value="1"/>
</dbReference>
<reference evidence="6 7" key="1">
    <citation type="submission" date="2023-11" db="EMBL/GenBank/DDBJ databases">
        <title>Draft genome of Azohydromonas lata strain H1 (DSM1123), a polyhydroxyalkanoate producer.</title>
        <authorList>
            <person name="Traversa D."/>
            <person name="D'Addabbo P."/>
            <person name="Pazzani C."/>
            <person name="Manzari C."/>
            <person name="Chiara M."/>
            <person name="Scrascia M."/>
        </authorList>
    </citation>
    <scope>NUCLEOTIDE SEQUENCE [LARGE SCALE GENOMIC DNA]</scope>
    <source>
        <strain evidence="6 7">H1</strain>
    </source>
</reference>
<evidence type="ECO:0000256" key="1">
    <source>
        <dbReference type="ARBA" id="ARBA00022679"/>
    </source>
</evidence>
<dbReference type="PANTHER" id="PTHR24421">
    <property type="entry name" value="NITRATE/NITRITE SENSOR PROTEIN NARX-RELATED"/>
    <property type="match status" value="1"/>
</dbReference>
<comment type="caution">
    <text evidence="6">The sequence shown here is derived from an EMBL/GenBank/DDBJ whole genome shotgun (WGS) entry which is preliminary data.</text>
</comment>
<dbReference type="PROSITE" id="PS50109">
    <property type="entry name" value="HIS_KIN"/>
    <property type="match status" value="1"/>
</dbReference>
<proteinExistence type="predicted"/>
<dbReference type="Gene3D" id="3.30.565.10">
    <property type="entry name" value="Histidine kinase-like ATPase, C-terminal domain"/>
    <property type="match status" value="1"/>
</dbReference>
<dbReference type="NCBIfam" id="TIGR00229">
    <property type="entry name" value="sensory_box"/>
    <property type="match status" value="1"/>
</dbReference>